<dbReference type="SMART" id="SM00028">
    <property type="entry name" value="TPR"/>
    <property type="match status" value="3"/>
</dbReference>
<proteinExistence type="predicted"/>
<dbReference type="EMBL" id="NAJO01000074">
    <property type="protein sequence ID" value="OQN95998.1"/>
    <property type="molecule type" value="Genomic_DNA"/>
</dbReference>
<accession>A0A1V8S9V9</accession>
<comment type="caution">
    <text evidence="1">The sequence shown here is derived from an EMBL/GenBank/DDBJ whole genome shotgun (WGS) entry which is preliminary data.</text>
</comment>
<keyword evidence="2" id="KW-1185">Reference proteome</keyword>
<dbReference type="AlphaFoldDB" id="A0A1V8S9V9"/>
<dbReference type="InParanoid" id="A0A1V8S9V9"/>
<dbReference type="Proteomes" id="UP000192596">
    <property type="component" value="Unassembled WGS sequence"/>
</dbReference>
<dbReference type="InterPro" id="IPR011990">
    <property type="entry name" value="TPR-like_helical_dom_sf"/>
</dbReference>
<dbReference type="InterPro" id="IPR019734">
    <property type="entry name" value="TPR_rpt"/>
</dbReference>
<sequence length="658" mass="73919">MTEQSSDFDDCIALADRCFETAAYEEASRALDAAGSASQCGSTVQLVAIGTRRGQIERRKGNYRKAISLLEQAVAANDNSYNLAHVEIIGELGATYINVDEFGKARSVLAIALATAEKLLDEANSKDGEGLLLALSAKAQACRAIGNLGLAKYHIATTTPVRRKPMLREAIDDLEKRVSWAEGIQLLLDDKFQMRRLLGSRDIREKYQFLASVWRILGLGRLTLCYTALGEHEQALQYGRAAVESASQSTDPVTRGVIRFYYGFALLAAGLPDRALRQWEYSTDSDLCSSVIALCQEPSEEHCRYLRKMRKLKVRFDRHDGVGYTALDYAVLADHANCISIVTRGIRDELDSLYPDAEAEADRQVAIKVAEAHRRKQYREILQLTFRTILAIPSVPERSESRILELRLQYAHELSTDLRKRELFDKFRFISYSTFESMGSLPDPNNTDDMATLHQNIRSAADKPEAQLTAHPYVVFFSYEWRGRKVGQVDKPDDDHNTQYNRMLDAIEKLLRKGNKASGAAGLSRDEVFIWLDVASIDQNNRDPGAQDRGVSALPLVITLCNTMISLVDDSYFSRAWCAVEALLMQSLLSYGHHKHLEHHVRRDGSGERFAEGSLSPSRRLEQLQDVATNDVKYGVTKPEDRTSIRFLARQAKLLQKI</sequence>
<evidence type="ECO:0000313" key="2">
    <source>
        <dbReference type="Proteomes" id="UP000192596"/>
    </source>
</evidence>
<dbReference type="OrthoDB" id="423576at2759"/>
<name>A0A1V8S9V9_9PEZI</name>
<reference evidence="2" key="1">
    <citation type="submission" date="2017-03" db="EMBL/GenBank/DDBJ databases">
        <title>Genomes of endolithic fungi from Antarctica.</title>
        <authorList>
            <person name="Coleine C."/>
            <person name="Masonjones S."/>
            <person name="Stajich J.E."/>
        </authorList>
    </citation>
    <scope>NUCLEOTIDE SEQUENCE [LARGE SCALE GENOMIC DNA]</scope>
    <source>
        <strain evidence="2">CCFEE 5527</strain>
    </source>
</reference>
<dbReference type="SUPFAM" id="SSF48452">
    <property type="entry name" value="TPR-like"/>
    <property type="match status" value="1"/>
</dbReference>
<organism evidence="1 2">
    <name type="scientific">Cryoendolithus antarcticus</name>
    <dbReference type="NCBI Taxonomy" id="1507870"/>
    <lineage>
        <taxon>Eukaryota</taxon>
        <taxon>Fungi</taxon>
        <taxon>Dikarya</taxon>
        <taxon>Ascomycota</taxon>
        <taxon>Pezizomycotina</taxon>
        <taxon>Dothideomycetes</taxon>
        <taxon>Dothideomycetidae</taxon>
        <taxon>Cladosporiales</taxon>
        <taxon>Cladosporiaceae</taxon>
        <taxon>Cryoendolithus</taxon>
    </lineage>
</organism>
<dbReference type="Gene3D" id="1.25.40.10">
    <property type="entry name" value="Tetratricopeptide repeat domain"/>
    <property type="match status" value="1"/>
</dbReference>
<protein>
    <submittedName>
        <fullName evidence="1">Uncharacterized protein</fullName>
    </submittedName>
</protein>
<gene>
    <name evidence="1" type="ORF">B0A48_17989</name>
</gene>
<evidence type="ECO:0000313" key="1">
    <source>
        <dbReference type="EMBL" id="OQN95998.1"/>
    </source>
</evidence>